<dbReference type="AlphaFoldDB" id="A0A917KNF6"/>
<proteinExistence type="predicted"/>
<gene>
    <name evidence="2" type="ORF">GCM10011320_31310</name>
</gene>
<organism evidence="2 3">
    <name type="scientific">Neoroseomonas lacus</name>
    <dbReference type="NCBI Taxonomy" id="287609"/>
    <lineage>
        <taxon>Bacteria</taxon>
        <taxon>Pseudomonadati</taxon>
        <taxon>Pseudomonadota</taxon>
        <taxon>Alphaproteobacteria</taxon>
        <taxon>Acetobacterales</taxon>
        <taxon>Acetobacteraceae</taxon>
        <taxon>Neoroseomonas</taxon>
    </lineage>
</organism>
<evidence type="ECO:0000256" key="1">
    <source>
        <dbReference type="SAM" id="Phobius"/>
    </source>
</evidence>
<name>A0A917KNF6_9PROT</name>
<keyword evidence="1" id="KW-0812">Transmembrane</keyword>
<comment type="caution">
    <text evidence="2">The sequence shown here is derived from an EMBL/GenBank/DDBJ whole genome shotgun (WGS) entry which is preliminary data.</text>
</comment>
<keyword evidence="1" id="KW-0472">Membrane</keyword>
<dbReference type="Proteomes" id="UP000661507">
    <property type="component" value="Unassembled WGS sequence"/>
</dbReference>
<protein>
    <submittedName>
        <fullName evidence="2">Uncharacterized protein</fullName>
    </submittedName>
</protein>
<keyword evidence="1" id="KW-1133">Transmembrane helix</keyword>
<evidence type="ECO:0000313" key="2">
    <source>
        <dbReference type="EMBL" id="GGJ21798.1"/>
    </source>
</evidence>
<reference evidence="2" key="2">
    <citation type="submission" date="2020-09" db="EMBL/GenBank/DDBJ databases">
        <authorList>
            <person name="Sun Q."/>
            <person name="Zhou Y."/>
        </authorList>
    </citation>
    <scope>NUCLEOTIDE SEQUENCE</scope>
    <source>
        <strain evidence="2">CGMCC 1.3617</strain>
    </source>
</reference>
<reference evidence="2" key="1">
    <citation type="journal article" date="2014" name="Int. J. Syst. Evol. Microbiol.">
        <title>Complete genome sequence of Corynebacterium casei LMG S-19264T (=DSM 44701T), isolated from a smear-ripened cheese.</title>
        <authorList>
            <consortium name="US DOE Joint Genome Institute (JGI-PGF)"/>
            <person name="Walter F."/>
            <person name="Albersmeier A."/>
            <person name="Kalinowski J."/>
            <person name="Ruckert C."/>
        </authorList>
    </citation>
    <scope>NUCLEOTIDE SEQUENCE</scope>
    <source>
        <strain evidence="2">CGMCC 1.3617</strain>
    </source>
</reference>
<sequence length="255" mass="28177">MAKGTALPLFAFLGGATFLFLFRSELRDLINRLRKLPTGIELDPATPKVEQRKVERAASKFWPKFFGMPGAVIFDAAAAFAGPMAAAAVGAIARTASSNSSGPTEPGEVKLKDLPGLDRSQAIGDLERLLHVALEKEGVPQEDRVDRLIRLLSEARIEADFERIYRVIYGSQIRGLRMLGSEGRISLADARKRFDAVISDYPGFYKEGSFDEWLAFLTRMALVAKTEEDMLALTPLGQDFLVFLARRGYSDAKPY</sequence>
<evidence type="ECO:0000313" key="3">
    <source>
        <dbReference type="Proteomes" id="UP000661507"/>
    </source>
</evidence>
<dbReference type="EMBL" id="BMKW01000007">
    <property type="protein sequence ID" value="GGJ21798.1"/>
    <property type="molecule type" value="Genomic_DNA"/>
</dbReference>
<feature type="transmembrane region" description="Helical" evidence="1">
    <location>
        <begin position="6"/>
        <end position="26"/>
    </location>
</feature>
<keyword evidence="3" id="KW-1185">Reference proteome</keyword>
<accession>A0A917KNF6</accession>